<keyword evidence="2" id="KW-1185">Reference proteome</keyword>
<name>A0A183KK80_9TREM</name>
<accession>A0A183KK80</accession>
<proteinExistence type="predicted"/>
<evidence type="ECO:0000313" key="2">
    <source>
        <dbReference type="Proteomes" id="UP000279833"/>
    </source>
</evidence>
<sequence>MHKELEQDEEMQSHGSRILKPICTIGLENQGFPSFLGGSSVSTNPVKALGIRVSFSQFRKQHPVPRESSEHHFPDGGCIRMVV</sequence>
<dbReference type="EMBL" id="UZAK01037624">
    <property type="protein sequence ID" value="VDP59247.1"/>
    <property type="molecule type" value="Genomic_DNA"/>
</dbReference>
<reference evidence="1 2" key="2">
    <citation type="submission" date="2018-11" db="EMBL/GenBank/DDBJ databases">
        <authorList>
            <consortium name="Pathogen Informatics"/>
        </authorList>
    </citation>
    <scope>NUCLEOTIDE SEQUENCE [LARGE SCALE GENOMIC DNA]</scope>
    <source>
        <strain evidence="1">Dakar</strain>
        <strain evidence="2">Dakar, Senegal</strain>
    </source>
</reference>
<dbReference type="Proteomes" id="UP000279833">
    <property type="component" value="Unassembled WGS sequence"/>
</dbReference>
<gene>
    <name evidence="1" type="ORF">SCUD_LOCUS15441</name>
</gene>
<reference evidence="3" key="1">
    <citation type="submission" date="2016-06" db="UniProtKB">
        <authorList>
            <consortium name="WormBaseParasite"/>
        </authorList>
    </citation>
    <scope>IDENTIFICATION</scope>
</reference>
<protein>
    <submittedName>
        <fullName evidence="3">Ovule protein</fullName>
    </submittedName>
</protein>
<evidence type="ECO:0000313" key="1">
    <source>
        <dbReference type="EMBL" id="VDP59247.1"/>
    </source>
</evidence>
<organism evidence="3">
    <name type="scientific">Schistosoma curassoni</name>
    <dbReference type="NCBI Taxonomy" id="6186"/>
    <lineage>
        <taxon>Eukaryota</taxon>
        <taxon>Metazoa</taxon>
        <taxon>Spiralia</taxon>
        <taxon>Lophotrochozoa</taxon>
        <taxon>Platyhelminthes</taxon>
        <taxon>Trematoda</taxon>
        <taxon>Digenea</taxon>
        <taxon>Strigeidida</taxon>
        <taxon>Schistosomatoidea</taxon>
        <taxon>Schistosomatidae</taxon>
        <taxon>Schistosoma</taxon>
    </lineage>
</organism>
<dbReference type="AlphaFoldDB" id="A0A183KK80"/>
<evidence type="ECO:0000313" key="3">
    <source>
        <dbReference type="WBParaSite" id="SCUD_0001544401-mRNA-1"/>
    </source>
</evidence>
<dbReference type="WBParaSite" id="SCUD_0001544401-mRNA-1">
    <property type="protein sequence ID" value="SCUD_0001544401-mRNA-1"/>
    <property type="gene ID" value="SCUD_0001544401"/>
</dbReference>